<evidence type="ECO:0000313" key="1">
    <source>
        <dbReference type="EMBL" id="KAJ4723304.1"/>
    </source>
</evidence>
<evidence type="ECO:0000313" key="2">
    <source>
        <dbReference type="Proteomes" id="UP001164539"/>
    </source>
</evidence>
<reference evidence="1 2" key="1">
    <citation type="journal article" date="2023" name="Science">
        <title>Complex scaffold remodeling in plant triterpene biosynthesis.</title>
        <authorList>
            <person name="De La Pena R."/>
            <person name="Hodgson H."/>
            <person name="Liu J.C."/>
            <person name="Stephenson M.J."/>
            <person name="Martin A.C."/>
            <person name="Owen C."/>
            <person name="Harkess A."/>
            <person name="Leebens-Mack J."/>
            <person name="Jimenez L.E."/>
            <person name="Osbourn A."/>
            <person name="Sattely E.S."/>
        </authorList>
    </citation>
    <scope>NUCLEOTIDE SEQUENCE [LARGE SCALE GENOMIC DNA]</scope>
    <source>
        <strain evidence="2">cv. JPN11</strain>
        <tissue evidence="1">Leaf</tissue>
    </source>
</reference>
<dbReference type="Proteomes" id="UP001164539">
    <property type="component" value="Chromosome 3"/>
</dbReference>
<proteinExistence type="predicted"/>
<comment type="caution">
    <text evidence="1">The sequence shown here is derived from an EMBL/GenBank/DDBJ whole genome shotgun (WGS) entry which is preliminary data.</text>
</comment>
<keyword evidence="2" id="KW-1185">Reference proteome</keyword>
<dbReference type="EMBL" id="CM051396">
    <property type="protein sequence ID" value="KAJ4723304.1"/>
    <property type="molecule type" value="Genomic_DNA"/>
</dbReference>
<accession>A0ACC1YJI0</accession>
<name>A0ACC1YJI0_MELAZ</name>
<protein>
    <submittedName>
        <fullName evidence="1">Uncharacterized protein</fullName>
    </submittedName>
</protein>
<gene>
    <name evidence="1" type="ORF">OWV82_006688</name>
</gene>
<sequence>MASKQTAKSSASGKGFKSNLQALLDQLKIAKGKSPLGKSSKNSPSDQTKKLSPKSSKTMPAPKDKGRIWPWALPKRHVDWVEEEEDSVDSNPLKRRKRSASKSEKSYYDCSLRIYLSTKKKDFGHLTLTISKLGTFIYPVIDDVVS</sequence>
<organism evidence="1 2">
    <name type="scientific">Melia azedarach</name>
    <name type="common">Chinaberry tree</name>
    <dbReference type="NCBI Taxonomy" id="155640"/>
    <lineage>
        <taxon>Eukaryota</taxon>
        <taxon>Viridiplantae</taxon>
        <taxon>Streptophyta</taxon>
        <taxon>Embryophyta</taxon>
        <taxon>Tracheophyta</taxon>
        <taxon>Spermatophyta</taxon>
        <taxon>Magnoliopsida</taxon>
        <taxon>eudicotyledons</taxon>
        <taxon>Gunneridae</taxon>
        <taxon>Pentapetalae</taxon>
        <taxon>rosids</taxon>
        <taxon>malvids</taxon>
        <taxon>Sapindales</taxon>
        <taxon>Meliaceae</taxon>
        <taxon>Melia</taxon>
    </lineage>
</organism>